<dbReference type="EMBL" id="LR797048">
    <property type="protein sequence ID" value="CAB4183955.1"/>
    <property type="molecule type" value="Genomic_DNA"/>
</dbReference>
<proteinExistence type="predicted"/>
<name>A0A6J5PL27_9CAUD</name>
<dbReference type="EMBL" id="LR797291">
    <property type="protein sequence ID" value="CAB4199695.1"/>
    <property type="molecule type" value="Genomic_DNA"/>
</dbReference>
<evidence type="ECO:0000313" key="3">
    <source>
        <dbReference type="EMBL" id="CAB4199695.1"/>
    </source>
</evidence>
<evidence type="ECO:0000313" key="4">
    <source>
        <dbReference type="EMBL" id="CAB4214547.1"/>
    </source>
</evidence>
<sequence>MGLGLSTGSGGGDIKPFVKYDAKAGRLFRADRNQLADGSYASESVEITNIAQFIADLANIRVGWINYTAQGPVRKLVVLGKEAIPDRPQDKGADGKLLFKQGFEIDIQLNKEGGGGPARVLGSSAGCVIEAMDALHDAYSAAPESKAGKLPVVKIAGVSPVKSGQSTNYKPNFVIVSWIDRPASLPVPTVESTTLAPAQGAPSTGSTVVGAPAAQVPQQAPAMANASDFG</sequence>
<protein>
    <submittedName>
        <fullName evidence="1">Uncharacterized protein</fullName>
    </submittedName>
</protein>
<evidence type="ECO:0000313" key="2">
    <source>
        <dbReference type="EMBL" id="CAB4183955.1"/>
    </source>
</evidence>
<organism evidence="1">
    <name type="scientific">uncultured Caudovirales phage</name>
    <dbReference type="NCBI Taxonomy" id="2100421"/>
    <lineage>
        <taxon>Viruses</taxon>
        <taxon>Duplodnaviria</taxon>
        <taxon>Heunggongvirae</taxon>
        <taxon>Uroviricota</taxon>
        <taxon>Caudoviricetes</taxon>
        <taxon>Peduoviridae</taxon>
        <taxon>Maltschvirus</taxon>
        <taxon>Maltschvirus maltsch</taxon>
    </lineage>
</organism>
<gene>
    <name evidence="2" type="ORF">UFOVP1097_14</name>
    <name evidence="3" type="ORF">UFOVP1349_8</name>
    <name evidence="4" type="ORF">UFOVP1456_45</name>
    <name evidence="1" type="ORF">UFOVP925_35</name>
</gene>
<accession>A0A6J5PL27</accession>
<evidence type="ECO:0000313" key="1">
    <source>
        <dbReference type="EMBL" id="CAB4171832.1"/>
    </source>
</evidence>
<reference evidence="1" key="1">
    <citation type="submission" date="2020-05" db="EMBL/GenBank/DDBJ databases">
        <authorList>
            <person name="Chiriac C."/>
            <person name="Salcher M."/>
            <person name="Ghai R."/>
            <person name="Kavagutti S V."/>
        </authorList>
    </citation>
    <scope>NUCLEOTIDE SEQUENCE</scope>
</reference>
<dbReference type="EMBL" id="LR796876">
    <property type="protein sequence ID" value="CAB4171832.1"/>
    <property type="molecule type" value="Genomic_DNA"/>
</dbReference>
<dbReference type="EMBL" id="LR797404">
    <property type="protein sequence ID" value="CAB4214547.1"/>
    <property type="molecule type" value="Genomic_DNA"/>
</dbReference>